<dbReference type="PANTHER" id="PTHR34595:SF7">
    <property type="entry name" value="SLL1039 PROTEIN"/>
    <property type="match status" value="1"/>
</dbReference>
<dbReference type="GO" id="GO:0042398">
    <property type="term" value="P:modified amino acid biosynthetic process"/>
    <property type="evidence" value="ECO:0007669"/>
    <property type="project" value="InterPro"/>
</dbReference>
<evidence type="ECO:0000259" key="7">
    <source>
        <dbReference type="Pfam" id="PF14403"/>
    </source>
</evidence>
<feature type="domain" description="Circularly permuted ATP-grasp type 2" evidence="7">
    <location>
        <begin position="457"/>
        <end position="836"/>
    </location>
</feature>
<evidence type="ECO:0000256" key="3">
    <source>
        <dbReference type="ARBA" id="ARBA00022840"/>
    </source>
</evidence>
<keyword evidence="3 5" id="KW-0067">ATP-binding</keyword>
<dbReference type="AlphaFoldDB" id="A0A2X4WPX4"/>
<dbReference type="Proteomes" id="UP000249091">
    <property type="component" value="Chromosome 1"/>
</dbReference>
<dbReference type="Pfam" id="PF14403">
    <property type="entry name" value="CP_ATPgrasp_2"/>
    <property type="match status" value="1"/>
</dbReference>
<dbReference type="NCBIfam" id="TIGR02050">
    <property type="entry name" value="gshA_cyan_rel"/>
    <property type="match status" value="1"/>
</dbReference>
<dbReference type="STRING" id="1219011.GCA_001895045_00445"/>
<evidence type="ECO:0000256" key="2">
    <source>
        <dbReference type="ARBA" id="ARBA00022741"/>
    </source>
</evidence>
<dbReference type="Gene3D" id="3.30.1490.270">
    <property type="match status" value="1"/>
</dbReference>
<dbReference type="Gene3D" id="3.30.590.20">
    <property type="match status" value="1"/>
</dbReference>
<dbReference type="InterPro" id="IPR011793">
    <property type="entry name" value="YbdK"/>
</dbReference>
<dbReference type="InterPro" id="IPR051680">
    <property type="entry name" value="ATP-dep_Glu-Cys_Ligase-2"/>
</dbReference>
<evidence type="ECO:0000256" key="4">
    <source>
        <dbReference type="ARBA" id="ARBA00048819"/>
    </source>
</evidence>
<evidence type="ECO:0000256" key="1">
    <source>
        <dbReference type="ARBA" id="ARBA00022598"/>
    </source>
</evidence>
<evidence type="ECO:0000313" key="9">
    <source>
        <dbReference type="Proteomes" id="UP000249091"/>
    </source>
</evidence>
<evidence type="ECO:0000313" key="8">
    <source>
        <dbReference type="EMBL" id="SQI28975.1"/>
    </source>
</evidence>
<dbReference type="NCBIfam" id="NF010041">
    <property type="entry name" value="PRK13517.1-1"/>
    <property type="match status" value="1"/>
</dbReference>
<organism evidence="8 9">
    <name type="scientific">Rhodococcus coprophilus</name>
    <dbReference type="NCBI Taxonomy" id="38310"/>
    <lineage>
        <taxon>Bacteria</taxon>
        <taxon>Bacillati</taxon>
        <taxon>Actinomycetota</taxon>
        <taxon>Actinomycetes</taxon>
        <taxon>Mycobacteriales</taxon>
        <taxon>Nocardiaceae</taxon>
        <taxon>Rhodococcus</taxon>
    </lineage>
</organism>
<sequence length="862" mass="93519">MVDVHPRKIGVEEEFQLIDVRTRRLAPRAPQLLARLSDVGFVAEMQRCVVEANSTVHTDLAALRTDLKAKRALLVSTAATMGLGVAAAGSAPLGVPEEIRVSDTPRFHRMLTEYQLLAREQLICGTQVHVEISDRDEAVRVAHRITPHLPLFLALSASSPFWPDGSDTGYASVRPLMWIRWPTTGPSPPVSSAAEYDRLVADLVSSGAITDPGMVYFDVRPSSHLPTLELRVCDSCPSVDTITLVTGLYRALVDREVAVVRAGDPPPVPSPTLVRAAMWRAARSGVEGDLVDLDASLPRPAADILARFLATVRPQLEDNGDWELVTQLAADAVERGSSSARQRRVLRRRGKMTDVVDHLLAETAGHAEPSYPGGGSQCALLHGYPPTRHRAPYDEAIGSDGVPRSHYLRPLQSLARLGATTLRMSQDAIAQTQSAEKVTFRPRGEGSPQPFPMDVVPRIVTAAAWQGLQRALEQRVTALNAFLVDIYGRREILAAGVLPPEVLDLARGYRSTGDASHGRAVRAHVAAVDLACTGPDRFVVLEDHLRNPTGIGYALAHRAMTQRFLGDLWPATGIVGVDGTPELIFRTLADAAPPAAGDEVTVAVLDAGARDPGWFEHVMLADRAGVELVQTDELVVRDDVVYIQHGPSFTRVDVLYSRIDEETLLSSTGYDGRPLRSGLLGAVRAGTLTLANALGNGVGDDRSVYRYVPAMIEYYLGQRPLLDQVFTWVCADPAQRDHVLTRLDELVVRPVDGGDGAEIMVGPEAGSAELERRHLELLTHPERFVAHELVTTSTHPTFDGDGLYPRHVDLRAFVYLRPDRTSVRAEVAPALLTRVAPTGSAVVDSSRGGGTKDTWILEPPEG</sequence>
<evidence type="ECO:0000256" key="5">
    <source>
        <dbReference type="HAMAP-Rule" id="MF_01609"/>
    </source>
</evidence>
<dbReference type="KEGG" id="rcr:NCTC10994_00725"/>
<dbReference type="EC" id="6.3.2.2" evidence="5"/>
<dbReference type="HAMAP" id="MF_01609">
    <property type="entry name" value="Glu_cys_ligase_2"/>
    <property type="match status" value="1"/>
</dbReference>
<dbReference type="EMBL" id="LS483468">
    <property type="protein sequence ID" value="SQI28975.1"/>
    <property type="molecule type" value="Genomic_DNA"/>
</dbReference>
<gene>
    <name evidence="8" type="primary">ybdK_1</name>
    <name evidence="8" type="ORF">NCTC10994_00725</name>
</gene>
<dbReference type="SUPFAM" id="SSF55931">
    <property type="entry name" value="Glutamine synthetase/guanido kinase"/>
    <property type="match status" value="1"/>
</dbReference>
<keyword evidence="1 5" id="KW-0436">Ligase</keyword>
<name>A0A2X4WPX4_9NOCA</name>
<proteinExistence type="inferred from homology"/>
<dbReference type="InterPro" id="IPR025841">
    <property type="entry name" value="CP_ATPgrasp_2"/>
</dbReference>
<comment type="function">
    <text evidence="5">ATP-dependent carboxylate-amine ligase which exhibits weak glutamate--cysteine ligase activity.</text>
</comment>
<keyword evidence="2 5" id="KW-0547">Nucleotide-binding</keyword>
<feature type="region of interest" description="Disordered" evidence="6">
    <location>
        <begin position="840"/>
        <end position="862"/>
    </location>
</feature>
<dbReference type="GO" id="GO:0005524">
    <property type="term" value="F:ATP binding"/>
    <property type="evidence" value="ECO:0007669"/>
    <property type="project" value="UniProtKB-KW"/>
</dbReference>
<dbReference type="Gene3D" id="3.40.50.11290">
    <property type="match status" value="1"/>
</dbReference>
<dbReference type="RefSeq" id="WP_231922951.1">
    <property type="nucleotide sequence ID" value="NZ_JAFBBL010000001.1"/>
</dbReference>
<evidence type="ECO:0000256" key="6">
    <source>
        <dbReference type="SAM" id="MobiDB-lite"/>
    </source>
</evidence>
<dbReference type="SUPFAM" id="SSF56059">
    <property type="entry name" value="Glutathione synthetase ATP-binding domain-like"/>
    <property type="match status" value="1"/>
</dbReference>
<dbReference type="Pfam" id="PF04107">
    <property type="entry name" value="GCS2"/>
    <property type="match status" value="1"/>
</dbReference>
<reference evidence="8 9" key="1">
    <citation type="submission" date="2018-06" db="EMBL/GenBank/DDBJ databases">
        <authorList>
            <consortium name="Pathogen Informatics"/>
            <person name="Doyle S."/>
        </authorList>
    </citation>
    <scope>NUCLEOTIDE SEQUENCE [LARGE SCALE GENOMIC DNA]</scope>
    <source>
        <strain evidence="8 9">NCTC10994</strain>
    </source>
</reference>
<protein>
    <recommendedName>
        <fullName evidence="5">Putative glutamate--cysteine ligase 2</fullName>
        <ecNumber evidence="5">6.3.2.2</ecNumber>
    </recommendedName>
    <alternativeName>
        <fullName evidence="5">Gamma-glutamylcysteine synthetase 2</fullName>
        <shortName evidence="5">GCS 2</shortName>
        <shortName evidence="5">Gamma-GCS 2</shortName>
    </alternativeName>
</protein>
<dbReference type="InterPro" id="IPR014746">
    <property type="entry name" value="Gln_synth/guanido_kin_cat_dom"/>
</dbReference>
<comment type="similarity">
    <text evidence="5">Belongs to the glutamate--cysteine ligase type 2 family. YbdK subfamily.</text>
</comment>
<dbReference type="GO" id="GO:0004357">
    <property type="term" value="F:glutamate-cysteine ligase activity"/>
    <property type="evidence" value="ECO:0007669"/>
    <property type="project" value="UniProtKB-EC"/>
</dbReference>
<comment type="catalytic activity">
    <reaction evidence="4 5">
        <text>L-cysteine + L-glutamate + ATP = gamma-L-glutamyl-L-cysteine + ADP + phosphate + H(+)</text>
        <dbReference type="Rhea" id="RHEA:13285"/>
        <dbReference type="ChEBI" id="CHEBI:15378"/>
        <dbReference type="ChEBI" id="CHEBI:29985"/>
        <dbReference type="ChEBI" id="CHEBI:30616"/>
        <dbReference type="ChEBI" id="CHEBI:35235"/>
        <dbReference type="ChEBI" id="CHEBI:43474"/>
        <dbReference type="ChEBI" id="CHEBI:58173"/>
        <dbReference type="ChEBI" id="CHEBI:456216"/>
        <dbReference type="EC" id="6.3.2.2"/>
    </reaction>
</comment>
<accession>A0A2X4WPX4</accession>
<keyword evidence="9" id="KW-1185">Reference proteome</keyword>
<dbReference type="InterPro" id="IPR006336">
    <property type="entry name" value="GCS2"/>
</dbReference>
<dbReference type="PANTHER" id="PTHR34595">
    <property type="entry name" value="BLR5612 PROTEIN"/>
    <property type="match status" value="1"/>
</dbReference>